<dbReference type="InterPro" id="IPR008942">
    <property type="entry name" value="ENTH_VHS"/>
</dbReference>
<feature type="compositionally biased region" description="Polar residues" evidence="1">
    <location>
        <begin position="489"/>
        <end position="502"/>
    </location>
</feature>
<dbReference type="AlphaFoldDB" id="A0A9Q5I383"/>
<sequence length="664" mass="72908">MPAYPYAHPPFSAQPSDPSSFRRDFAARLSELTVNSRPIIQNLSMMAQSYNRYSDIVADCLQAHIRRVPAWMKLPAFYVLDAISKNVYDPYAAKFSVFIVPLFLEAYSQVDPQTRSKMEEMLVTWRTGAPSGKELFGVAAQVSLERQIWGNDSSVVAESVRDTRLAPRARRRLKHVSSQQSSRRPAQVSITKSQVLAELDVTLALKEQALLVNPYDTLATNQVNVLRQLRRMVEHGVSQEELQQILSQLRAMGRETAAVPPPPPPIPVAPSLPVPVYNAPPTVPALSQHVHATNSSSVPIGLYPGNVSVNQPPSSSAAPIPTAPANISGISSLFDSLVKAGLVSANSTPVGAGMNTHTPPPAPDTPDEVKAKAEQKARDDRLEVQRSYAGKILGMNIRLTTTDITRQRPQNISLLYEYLPVQCKQCGFRFHDDSAGKKQYQDHLDMHFRQNRRAKEVAGRGHSRSWFISINDWISEPLTDVRGKGREVLTTSRTNTDSTPNGSGKRDAELRSSVVVVPPGDEAKNISCPVCKETLKSEFREEDEEWVWQNAVKVKDKIYHATCHAEMATSATLVSKLRADESGMGATRSRSGTPERTTPSTPIRSLEQSKVQSPRPLSPERTLVADALTVVGVKRKAEGDSQGIGRLETLTGTPPSKKVVLSAA</sequence>
<feature type="region of interest" description="Disordered" evidence="1">
    <location>
        <begin position="488"/>
        <end position="508"/>
    </location>
</feature>
<reference evidence="3" key="1">
    <citation type="submission" date="2016-06" db="EMBL/GenBank/DDBJ databases">
        <title>Draft Genome sequence of the fungus Inonotus baumii.</title>
        <authorList>
            <person name="Zhu H."/>
            <person name="Lin W."/>
        </authorList>
    </citation>
    <scope>NUCLEOTIDE SEQUENCE</scope>
    <source>
        <strain evidence="3">821</strain>
    </source>
</reference>
<accession>A0A9Q5I383</accession>
<evidence type="ECO:0000313" key="3">
    <source>
        <dbReference type="EMBL" id="OCB90880.1"/>
    </source>
</evidence>
<feature type="region of interest" description="Disordered" evidence="1">
    <location>
        <begin position="636"/>
        <end position="664"/>
    </location>
</feature>
<dbReference type="Pfam" id="PF21936">
    <property type="entry name" value="Pcf11_C"/>
    <property type="match status" value="1"/>
</dbReference>
<dbReference type="GO" id="GO:0005849">
    <property type="term" value="C:mRNA cleavage factor complex"/>
    <property type="evidence" value="ECO:0007669"/>
    <property type="project" value="TreeGrafter"/>
</dbReference>
<dbReference type="SUPFAM" id="SSF48464">
    <property type="entry name" value="ENTH/VHS domain"/>
    <property type="match status" value="1"/>
</dbReference>
<dbReference type="GO" id="GO:0003729">
    <property type="term" value="F:mRNA binding"/>
    <property type="evidence" value="ECO:0007669"/>
    <property type="project" value="InterPro"/>
</dbReference>
<gene>
    <name evidence="3" type="ORF">A7U60_g1904</name>
</gene>
<feature type="region of interest" description="Disordered" evidence="1">
    <location>
        <begin position="349"/>
        <end position="381"/>
    </location>
</feature>
<dbReference type="PANTHER" id="PTHR15921">
    <property type="entry name" value="PRE-MRNA CLEAVAGE COMPLEX II"/>
    <property type="match status" value="1"/>
</dbReference>
<dbReference type="InterPro" id="IPR045154">
    <property type="entry name" value="PCF11-like"/>
</dbReference>
<proteinExistence type="predicted"/>
<comment type="caution">
    <text evidence="3">The sequence shown here is derived from an EMBL/GenBank/DDBJ whole genome shotgun (WGS) entry which is preliminary data.</text>
</comment>
<feature type="domain" description="CID" evidence="2">
    <location>
        <begin position="17"/>
        <end position="152"/>
    </location>
</feature>
<name>A0A9Q5I383_SANBA</name>
<organism evidence="3 4">
    <name type="scientific">Sanghuangporus baumii</name>
    <name type="common">Phellinus baumii</name>
    <dbReference type="NCBI Taxonomy" id="108892"/>
    <lineage>
        <taxon>Eukaryota</taxon>
        <taxon>Fungi</taxon>
        <taxon>Dikarya</taxon>
        <taxon>Basidiomycota</taxon>
        <taxon>Agaricomycotina</taxon>
        <taxon>Agaricomycetes</taxon>
        <taxon>Hymenochaetales</taxon>
        <taxon>Hymenochaetaceae</taxon>
        <taxon>Sanghuangporus</taxon>
    </lineage>
</organism>
<evidence type="ECO:0000259" key="2">
    <source>
        <dbReference type="PROSITE" id="PS51391"/>
    </source>
</evidence>
<dbReference type="GO" id="GO:0000993">
    <property type="term" value="F:RNA polymerase II complex binding"/>
    <property type="evidence" value="ECO:0007669"/>
    <property type="project" value="InterPro"/>
</dbReference>
<dbReference type="Pfam" id="PF04818">
    <property type="entry name" value="CID"/>
    <property type="match status" value="1"/>
</dbReference>
<dbReference type="CDD" id="cd16982">
    <property type="entry name" value="CID_Pcf11"/>
    <property type="match status" value="1"/>
</dbReference>
<dbReference type="GO" id="GO:0031124">
    <property type="term" value="P:mRNA 3'-end processing"/>
    <property type="evidence" value="ECO:0007669"/>
    <property type="project" value="InterPro"/>
</dbReference>
<dbReference type="Gene3D" id="1.25.40.90">
    <property type="match status" value="1"/>
</dbReference>
<dbReference type="InterPro" id="IPR047415">
    <property type="entry name" value="Pcf11_CID"/>
</dbReference>
<feature type="region of interest" description="Disordered" evidence="1">
    <location>
        <begin position="581"/>
        <end position="621"/>
    </location>
</feature>
<dbReference type="OrthoDB" id="2129491at2759"/>
<dbReference type="InterPro" id="IPR054127">
    <property type="entry name" value="Pcf11_C"/>
</dbReference>
<keyword evidence="4" id="KW-1185">Reference proteome</keyword>
<evidence type="ECO:0000256" key="1">
    <source>
        <dbReference type="SAM" id="MobiDB-lite"/>
    </source>
</evidence>
<feature type="compositionally biased region" description="Basic and acidic residues" evidence="1">
    <location>
        <begin position="367"/>
        <end position="381"/>
    </location>
</feature>
<dbReference type="FunFam" id="1.25.40.90:FF:000016">
    <property type="entry name" value="mRNA cleavage factor complex component Pcf11"/>
    <property type="match status" value="1"/>
</dbReference>
<dbReference type="GO" id="GO:0005737">
    <property type="term" value="C:cytoplasm"/>
    <property type="evidence" value="ECO:0007669"/>
    <property type="project" value="TreeGrafter"/>
</dbReference>
<dbReference type="Proteomes" id="UP000757232">
    <property type="component" value="Unassembled WGS sequence"/>
</dbReference>
<feature type="compositionally biased region" description="Polar residues" evidence="1">
    <location>
        <begin position="588"/>
        <end position="612"/>
    </location>
</feature>
<dbReference type="GO" id="GO:0006369">
    <property type="term" value="P:termination of RNA polymerase II transcription"/>
    <property type="evidence" value="ECO:0007669"/>
    <property type="project" value="InterPro"/>
</dbReference>
<dbReference type="EMBL" id="LNZH02000115">
    <property type="protein sequence ID" value="OCB90880.1"/>
    <property type="molecule type" value="Genomic_DNA"/>
</dbReference>
<dbReference type="SMART" id="SM00582">
    <property type="entry name" value="RPR"/>
    <property type="match status" value="1"/>
</dbReference>
<dbReference type="InterPro" id="IPR006569">
    <property type="entry name" value="CID_dom"/>
</dbReference>
<dbReference type="PANTHER" id="PTHR15921:SF3">
    <property type="entry name" value="PRE-MRNA CLEAVAGE COMPLEX 2 PROTEIN PCF11"/>
    <property type="match status" value="1"/>
</dbReference>
<protein>
    <recommendedName>
        <fullName evidence="2">CID domain-containing protein</fullName>
    </recommendedName>
</protein>
<evidence type="ECO:0000313" key="4">
    <source>
        <dbReference type="Proteomes" id="UP000757232"/>
    </source>
</evidence>
<dbReference type="PROSITE" id="PS51391">
    <property type="entry name" value="CID"/>
    <property type="match status" value="1"/>
</dbReference>